<dbReference type="RefSeq" id="WP_425467944.1">
    <property type="nucleotide sequence ID" value="NZ_VFPT01000001.1"/>
</dbReference>
<comment type="caution">
    <text evidence="8">The sequence shown here is derived from an EMBL/GenBank/DDBJ whole genome shotgun (WGS) entry which is preliminary data.</text>
</comment>
<dbReference type="PROSITE" id="PS00092">
    <property type="entry name" value="N6_MTASE"/>
    <property type="match status" value="1"/>
</dbReference>
<keyword evidence="1 5" id="KW-0489">Methyltransferase</keyword>
<dbReference type="InterPro" id="IPR050320">
    <property type="entry name" value="N5-glutamine_MTase"/>
</dbReference>
<dbReference type="AlphaFoldDB" id="A0A543KBR6"/>
<comment type="similarity">
    <text evidence="5">Belongs to the protein N5-glutamine methyltransferase family. PrmC subfamily.</text>
</comment>
<feature type="binding site" evidence="5">
    <location>
        <position position="182"/>
    </location>
    <ligand>
        <name>S-adenosyl-L-methionine</name>
        <dbReference type="ChEBI" id="CHEBI:59789"/>
    </ligand>
</feature>
<feature type="binding site" evidence="5">
    <location>
        <position position="168"/>
    </location>
    <ligand>
        <name>S-adenosyl-L-methionine</name>
        <dbReference type="ChEBI" id="CHEBI:59789"/>
    </ligand>
</feature>
<evidence type="ECO:0000259" key="7">
    <source>
        <dbReference type="Pfam" id="PF17827"/>
    </source>
</evidence>
<dbReference type="HAMAP" id="MF_02126">
    <property type="entry name" value="RF_methyltr_PrmC"/>
    <property type="match status" value="1"/>
</dbReference>
<organism evidence="8 9">
    <name type="scientific">Roseinatronobacter monicus</name>
    <dbReference type="NCBI Taxonomy" id="393481"/>
    <lineage>
        <taxon>Bacteria</taxon>
        <taxon>Pseudomonadati</taxon>
        <taxon>Pseudomonadota</taxon>
        <taxon>Alphaproteobacteria</taxon>
        <taxon>Rhodobacterales</taxon>
        <taxon>Paracoccaceae</taxon>
        <taxon>Roseinatronobacter</taxon>
    </lineage>
</organism>
<feature type="binding site" evidence="5">
    <location>
        <position position="139"/>
    </location>
    <ligand>
        <name>S-adenosyl-L-methionine</name>
        <dbReference type="ChEBI" id="CHEBI:59789"/>
    </ligand>
</feature>
<dbReference type="InterPro" id="IPR004556">
    <property type="entry name" value="HemK-like"/>
</dbReference>
<dbReference type="EC" id="2.1.1.297" evidence="5"/>
<accession>A0A543KBR6</accession>
<evidence type="ECO:0000259" key="6">
    <source>
        <dbReference type="Pfam" id="PF05175"/>
    </source>
</evidence>
<dbReference type="SUPFAM" id="SSF53335">
    <property type="entry name" value="S-adenosyl-L-methionine-dependent methyltransferases"/>
    <property type="match status" value="1"/>
</dbReference>
<dbReference type="GO" id="GO:0032259">
    <property type="term" value="P:methylation"/>
    <property type="evidence" value="ECO:0007669"/>
    <property type="project" value="UniProtKB-KW"/>
</dbReference>
<evidence type="ECO:0000256" key="1">
    <source>
        <dbReference type="ARBA" id="ARBA00022603"/>
    </source>
</evidence>
<dbReference type="GO" id="GO:0003676">
    <property type="term" value="F:nucleic acid binding"/>
    <property type="evidence" value="ECO:0007669"/>
    <property type="project" value="InterPro"/>
</dbReference>
<evidence type="ECO:0000313" key="9">
    <source>
        <dbReference type="Proteomes" id="UP000320582"/>
    </source>
</evidence>
<evidence type="ECO:0000313" key="8">
    <source>
        <dbReference type="EMBL" id="TQM92519.1"/>
    </source>
</evidence>
<dbReference type="Gene3D" id="3.40.50.150">
    <property type="entry name" value="Vaccinia Virus protein VP39"/>
    <property type="match status" value="1"/>
</dbReference>
<dbReference type="Proteomes" id="UP000320582">
    <property type="component" value="Unassembled WGS sequence"/>
</dbReference>
<dbReference type="Gene3D" id="1.10.8.10">
    <property type="entry name" value="DNA helicase RuvA subunit, C-terminal domain"/>
    <property type="match status" value="1"/>
</dbReference>
<dbReference type="CDD" id="cd02440">
    <property type="entry name" value="AdoMet_MTases"/>
    <property type="match status" value="1"/>
</dbReference>
<feature type="binding site" evidence="5">
    <location>
        <begin position="182"/>
        <end position="185"/>
    </location>
    <ligand>
        <name>substrate</name>
    </ligand>
</feature>
<dbReference type="InterPro" id="IPR040758">
    <property type="entry name" value="PrmC_N"/>
</dbReference>
<dbReference type="NCBIfam" id="TIGR00536">
    <property type="entry name" value="hemK_fam"/>
    <property type="match status" value="1"/>
</dbReference>
<feature type="binding site" evidence="5">
    <location>
        <begin position="116"/>
        <end position="120"/>
    </location>
    <ligand>
        <name>S-adenosyl-L-methionine</name>
        <dbReference type="ChEBI" id="CHEBI:59789"/>
    </ligand>
</feature>
<dbReference type="InterPro" id="IPR007848">
    <property type="entry name" value="Small_mtfrase_dom"/>
</dbReference>
<dbReference type="Pfam" id="PF05175">
    <property type="entry name" value="MTS"/>
    <property type="match status" value="1"/>
</dbReference>
<dbReference type="NCBIfam" id="TIGR03534">
    <property type="entry name" value="RF_mod_PrmC"/>
    <property type="match status" value="1"/>
</dbReference>
<evidence type="ECO:0000256" key="4">
    <source>
        <dbReference type="ARBA" id="ARBA00048391"/>
    </source>
</evidence>
<name>A0A543KBR6_9RHOB</name>
<reference evidence="8 9" key="1">
    <citation type="submission" date="2019-06" db="EMBL/GenBank/DDBJ databases">
        <title>Genomic Encyclopedia of Archaeal and Bacterial Type Strains, Phase II (KMG-II): from individual species to whole genera.</title>
        <authorList>
            <person name="Goeker M."/>
        </authorList>
    </citation>
    <scope>NUCLEOTIDE SEQUENCE [LARGE SCALE GENOMIC DNA]</scope>
    <source>
        <strain evidence="8 9">DSM 18423</strain>
    </source>
</reference>
<proteinExistence type="inferred from homology"/>
<evidence type="ECO:0000256" key="3">
    <source>
        <dbReference type="ARBA" id="ARBA00022691"/>
    </source>
</evidence>
<dbReference type="InterPro" id="IPR002052">
    <property type="entry name" value="DNA_methylase_N6_adenine_CS"/>
</dbReference>
<keyword evidence="9" id="KW-1185">Reference proteome</keyword>
<dbReference type="PANTHER" id="PTHR18895:SF74">
    <property type="entry name" value="MTRF1L RELEASE FACTOR GLUTAMINE METHYLTRANSFERASE"/>
    <property type="match status" value="1"/>
</dbReference>
<comment type="catalytic activity">
    <reaction evidence="4 5">
        <text>L-glutaminyl-[peptide chain release factor] + S-adenosyl-L-methionine = N(5)-methyl-L-glutaminyl-[peptide chain release factor] + S-adenosyl-L-homocysteine + H(+)</text>
        <dbReference type="Rhea" id="RHEA:42896"/>
        <dbReference type="Rhea" id="RHEA-COMP:10271"/>
        <dbReference type="Rhea" id="RHEA-COMP:10272"/>
        <dbReference type="ChEBI" id="CHEBI:15378"/>
        <dbReference type="ChEBI" id="CHEBI:30011"/>
        <dbReference type="ChEBI" id="CHEBI:57856"/>
        <dbReference type="ChEBI" id="CHEBI:59789"/>
        <dbReference type="ChEBI" id="CHEBI:61891"/>
        <dbReference type="EC" id="2.1.1.297"/>
    </reaction>
</comment>
<keyword evidence="2 5" id="KW-0808">Transferase</keyword>
<evidence type="ECO:0000256" key="5">
    <source>
        <dbReference type="HAMAP-Rule" id="MF_02126"/>
    </source>
</evidence>
<gene>
    <name evidence="5" type="primary">prmC</name>
    <name evidence="8" type="ORF">BD293_1127</name>
</gene>
<keyword evidence="3 5" id="KW-0949">S-adenosyl-L-methionine</keyword>
<dbReference type="Pfam" id="PF17827">
    <property type="entry name" value="PrmC_N"/>
    <property type="match status" value="1"/>
</dbReference>
<protein>
    <recommendedName>
        <fullName evidence="5">Release factor glutamine methyltransferase</fullName>
        <shortName evidence="5">RF MTase</shortName>
        <ecNumber evidence="5">2.1.1.297</ecNumber>
    </recommendedName>
    <alternativeName>
        <fullName evidence="5">N5-glutamine methyltransferase PrmC</fullName>
    </alternativeName>
    <alternativeName>
        <fullName evidence="5">Protein-(glutamine-N5) MTase PrmC</fullName>
    </alternativeName>
    <alternativeName>
        <fullName evidence="5">Protein-glutamine N-methyltransferase PrmC</fullName>
    </alternativeName>
</protein>
<evidence type="ECO:0000256" key="2">
    <source>
        <dbReference type="ARBA" id="ARBA00022679"/>
    </source>
</evidence>
<feature type="domain" description="Methyltransferase small" evidence="6">
    <location>
        <begin position="97"/>
        <end position="188"/>
    </location>
</feature>
<dbReference type="PANTHER" id="PTHR18895">
    <property type="entry name" value="HEMK METHYLTRANSFERASE"/>
    <property type="match status" value="1"/>
</dbReference>
<dbReference type="InterPro" id="IPR019874">
    <property type="entry name" value="RF_methyltr_PrmC"/>
</dbReference>
<dbReference type="EMBL" id="VFPT01000001">
    <property type="protein sequence ID" value="TQM92519.1"/>
    <property type="molecule type" value="Genomic_DNA"/>
</dbReference>
<comment type="function">
    <text evidence="5">Methylates the class 1 translation termination release factors RF1/PrfA and RF2/PrfB on the glutamine residue of the universally conserved GGQ motif.</text>
</comment>
<dbReference type="InterPro" id="IPR029063">
    <property type="entry name" value="SAM-dependent_MTases_sf"/>
</dbReference>
<dbReference type="GO" id="GO:0102559">
    <property type="term" value="F:peptide chain release factor N(5)-glutamine methyltransferase activity"/>
    <property type="evidence" value="ECO:0007669"/>
    <property type="project" value="UniProtKB-EC"/>
</dbReference>
<feature type="domain" description="Release factor glutamine methyltransferase N-terminal" evidence="7">
    <location>
        <begin position="6"/>
        <end position="75"/>
    </location>
</feature>
<sequence length="279" mass="29367">MLAQGLLAEGVGTLKAAGIDGAARDARWLLAHALGIGRDRLALALADPVTQAQQSQFRQAIAARARHQPVAQIIGKRLFWGQSFHVTPDVLDPRPETETLIDCALKKPFSSVLDLGTGSGAILLSLLAERTDTVGVGADLSPKALDVARRNAEALGLAARAEFVQSDWFDGVSGKFDLLVSNPPYIAAPDHAALAPEVRDWEPRMALVPEDCDGSGLAAYRAIIAQAPEHLTRGGWLMVEIGLGQGADVLALATQAGLVNGNVIPDMTGRGRVVIAQVV</sequence>